<feature type="region of interest" description="Disordered" evidence="1">
    <location>
        <begin position="36"/>
        <end position="59"/>
    </location>
</feature>
<dbReference type="AlphaFoldDB" id="A0AAU9WRT0"/>
<feature type="compositionally biased region" description="Basic and acidic residues" evidence="1">
    <location>
        <begin position="113"/>
        <end position="128"/>
    </location>
</feature>
<reference evidence="2 3" key="1">
    <citation type="submission" date="2022-05" db="EMBL/GenBank/DDBJ databases">
        <authorList>
            <consortium name="Genoscope - CEA"/>
            <person name="William W."/>
        </authorList>
    </citation>
    <scope>NUCLEOTIDE SEQUENCE [LARGE SCALE GENOMIC DNA]</scope>
</reference>
<dbReference type="Proteomes" id="UP001159428">
    <property type="component" value="Unassembled WGS sequence"/>
</dbReference>
<evidence type="ECO:0000313" key="2">
    <source>
        <dbReference type="EMBL" id="CAH3123800.1"/>
    </source>
</evidence>
<name>A0AAU9WRT0_9CNID</name>
<comment type="caution">
    <text evidence="2">The sequence shown here is derived from an EMBL/GenBank/DDBJ whole genome shotgun (WGS) entry which is preliminary data.</text>
</comment>
<evidence type="ECO:0000256" key="1">
    <source>
        <dbReference type="SAM" id="MobiDB-lite"/>
    </source>
</evidence>
<feature type="region of interest" description="Disordered" evidence="1">
    <location>
        <begin position="111"/>
        <end position="148"/>
    </location>
</feature>
<gene>
    <name evidence="2" type="ORF">PMEA_00011530</name>
</gene>
<protein>
    <submittedName>
        <fullName evidence="2">Uncharacterized protein</fullName>
    </submittedName>
</protein>
<proteinExistence type="predicted"/>
<accession>A0AAU9WRT0</accession>
<evidence type="ECO:0000313" key="3">
    <source>
        <dbReference type="Proteomes" id="UP001159428"/>
    </source>
</evidence>
<feature type="compositionally biased region" description="Polar residues" evidence="1">
    <location>
        <begin position="50"/>
        <end position="59"/>
    </location>
</feature>
<dbReference type="EMBL" id="CALNXJ010000020">
    <property type="protein sequence ID" value="CAH3123800.1"/>
    <property type="molecule type" value="Genomic_DNA"/>
</dbReference>
<keyword evidence="3" id="KW-1185">Reference proteome</keyword>
<sequence>MSVIESPKLFKLLSWIAIVATTVVDLVPLNRHGRVSTMRTEPSGRALKDPSSSRPLGNSDITKLLEDLDNQTEAIKTGQEIGEELLGEKKNHTRLKENEVETIDGSLFEYSNDDSKGEDFPEEVKDDSSQAVSITGAPALVDRDGVPDKTTALESGASYLAGKPLLMLNNKSEDLDVSKWFLYYPISTESDEQRA</sequence>
<organism evidence="2 3">
    <name type="scientific">Pocillopora meandrina</name>
    <dbReference type="NCBI Taxonomy" id="46732"/>
    <lineage>
        <taxon>Eukaryota</taxon>
        <taxon>Metazoa</taxon>
        <taxon>Cnidaria</taxon>
        <taxon>Anthozoa</taxon>
        <taxon>Hexacorallia</taxon>
        <taxon>Scleractinia</taxon>
        <taxon>Astrocoeniina</taxon>
        <taxon>Pocilloporidae</taxon>
        <taxon>Pocillopora</taxon>
    </lineage>
</organism>